<evidence type="ECO:0000256" key="5">
    <source>
        <dbReference type="ARBA" id="ARBA00023136"/>
    </source>
</evidence>
<dbReference type="PROSITE" id="PS51257">
    <property type="entry name" value="PROKAR_LIPOPROTEIN"/>
    <property type="match status" value="1"/>
</dbReference>
<keyword evidence="6" id="KW-0564">Palmitate</keyword>
<dbReference type="InterPro" id="IPR006059">
    <property type="entry name" value="SBP"/>
</dbReference>
<dbReference type="STRING" id="1125725.HMPREF1325_1063"/>
<dbReference type="PANTHER" id="PTHR43649:SF33">
    <property type="entry name" value="POLYGALACTURONAN_RHAMNOGALACTURONAN-BINDING PROTEIN YTCQ"/>
    <property type="match status" value="1"/>
</dbReference>
<evidence type="ECO:0000256" key="2">
    <source>
        <dbReference type="ARBA" id="ARBA00008520"/>
    </source>
</evidence>
<evidence type="ECO:0000313" key="10">
    <source>
        <dbReference type="Proteomes" id="UP000016412"/>
    </source>
</evidence>
<dbReference type="PANTHER" id="PTHR43649">
    <property type="entry name" value="ARABINOSE-BINDING PROTEIN-RELATED"/>
    <property type="match status" value="1"/>
</dbReference>
<evidence type="ECO:0000256" key="4">
    <source>
        <dbReference type="ARBA" id="ARBA00022729"/>
    </source>
</evidence>
<evidence type="ECO:0000256" key="7">
    <source>
        <dbReference type="ARBA" id="ARBA00023288"/>
    </source>
</evidence>
<name>U2MTD7_TRESO</name>
<keyword evidence="4" id="KW-0732">Signal</keyword>
<keyword evidence="5" id="KW-0472">Membrane</keyword>
<dbReference type="GO" id="GO:0042597">
    <property type="term" value="C:periplasmic space"/>
    <property type="evidence" value="ECO:0007669"/>
    <property type="project" value="UniProtKB-SubCell"/>
</dbReference>
<dbReference type="Pfam" id="PF01547">
    <property type="entry name" value="SBP_bac_1"/>
    <property type="match status" value="1"/>
</dbReference>
<evidence type="ECO:0000256" key="1">
    <source>
        <dbReference type="ARBA" id="ARBA00004418"/>
    </source>
</evidence>
<evidence type="ECO:0000313" key="11">
    <source>
        <dbReference type="Proteomes" id="UP000016646"/>
    </source>
</evidence>
<dbReference type="SUPFAM" id="SSF53850">
    <property type="entry name" value="Periplasmic binding protein-like II"/>
    <property type="match status" value="1"/>
</dbReference>
<keyword evidence="7" id="KW-0449">Lipoprotein</keyword>
<dbReference type="AlphaFoldDB" id="U2MTD7"/>
<dbReference type="eggNOG" id="COG1653">
    <property type="taxonomic scope" value="Bacteria"/>
</dbReference>
<reference evidence="10 11" key="1">
    <citation type="submission" date="2013-08" db="EMBL/GenBank/DDBJ databases">
        <authorList>
            <person name="Durkin A.S."/>
            <person name="Haft D.R."/>
            <person name="McCorrison J."/>
            <person name="Torralba M."/>
            <person name="Gillis M."/>
            <person name="Haft D.H."/>
            <person name="Methe B."/>
            <person name="Sutton G."/>
            <person name="Nelson K.E."/>
        </authorList>
    </citation>
    <scope>NUCLEOTIDE SEQUENCE [LARGE SCALE GENOMIC DNA]</scope>
    <source>
        <strain evidence="9 11">ATCC 35536</strain>
        <strain evidence="8 10">VPI DR56BR1116</strain>
    </source>
</reference>
<comment type="subcellular location">
    <subcellularLocation>
        <location evidence="1">Periplasm</location>
    </subcellularLocation>
</comment>
<dbReference type="Gene3D" id="3.40.190.10">
    <property type="entry name" value="Periplasmic binding protein-like II"/>
    <property type="match status" value="2"/>
</dbReference>
<protein>
    <submittedName>
        <fullName evidence="8">ABC transporter, solute-binding protein</fullName>
    </submittedName>
</protein>
<evidence type="ECO:0000256" key="6">
    <source>
        <dbReference type="ARBA" id="ARBA00023139"/>
    </source>
</evidence>
<dbReference type="OrthoDB" id="1824059at2"/>
<comment type="similarity">
    <text evidence="2">Belongs to the bacterial solute-binding protein 1 family.</text>
</comment>
<keyword evidence="3" id="KW-1003">Cell membrane</keyword>
<dbReference type="RefSeq" id="WP_021331404.1">
    <property type="nucleotide sequence ID" value="NZ_AUZJ01000064.1"/>
</dbReference>
<sequence length="412" mass="45193">MKKSVTAVCAVFMCAALFISCGGKKNEKLVYWSMWNEAEPQGKVIAEAAREFEKETGIKIEVNFNGREIRKTLQPALDAGETIDIFDEDIERVAKTWGKYLLPLDSFIDKSYPTTDGKAYKDVVNTLLLSVARELGDGTVKNIPYQPSTFVTMYNKDLFAKAGIASPPATWDEMLDACAKLKAIGVYGITVDDAYMAALFGYCMDRLVGKDAALAMVKNNDFTGPQVLEFGKIWENMAKKGYIIPKAASNIFPAGQVEDIATGKAAMYLNGTWLPNEIKGNAPDMNWGEFAWPAIASAGDGIEANHFGSQSFGINKDSKHAEEAFRFIVYMTTGKWDETLASESIGIPVANDSEWPMQLADAKLIVDSTTKRLPYACGMEDNSDVNAKIKENFAKLIVGTHTAQSFADAMTK</sequence>
<dbReference type="InterPro" id="IPR050490">
    <property type="entry name" value="Bact_solute-bd_prot1"/>
</dbReference>
<dbReference type="EMBL" id="AVQI01000008">
    <property type="protein sequence ID" value="ERK04925.1"/>
    <property type="molecule type" value="Genomic_DNA"/>
</dbReference>
<dbReference type="PATRIC" id="fig|1125725.3.peg.2364"/>
<accession>U2MTD7</accession>
<evidence type="ECO:0000256" key="3">
    <source>
        <dbReference type="ARBA" id="ARBA00022475"/>
    </source>
</evidence>
<organism evidence="8 10">
    <name type="scientific">Treponema socranskii subsp. socranskii VPI DR56BR1116 = ATCC 35536</name>
    <dbReference type="NCBI Taxonomy" id="1125725"/>
    <lineage>
        <taxon>Bacteria</taxon>
        <taxon>Pseudomonadati</taxon>
        <taxon>Spirochaetota</taxon>
        <taxon>Spirochaetia</taxon>
        <taxon>Spirochaetales</taxon>
        <taxon>Treponemataceae</taxon>
        <taxon>Treponema</taxon>
    </lineage>
</organism>
<comment type="caution">
    <text evidence="8">The sequence shown here is derived from an EMBL/GenBank/DDBJ whole genome shotgun (WGS) entry which is preliminary data.</text>
</comment>
<evidence type="ECO:0000313" key="9">
    <source>
        <dbReference type="EMBL" id="ERK04925.1"/>
    </source>
</evidence>
<evidence type="ECO:0000313" key="8">
    <source>
        <dbReference type="EMBL" id="ERF59672.1"/>
    </source>
</evidence>
<proteinExistence type="inferred from homology"/>
<gene>
    <name evidence="9" type="ORF">HMPREF0860_1201</name>
    <name evidence="8" type="ORF">HMPREF1325_1063</name>
</gene>
<dbReference type="Proteomes" id="UP000016412">
    <property type="component" value="Unassembled WGS sequence"/>
</dbReference>
<keyword evidence="11" id="KW-1185">Reference proteome</keyword>
<dbReference type="EMBL" id="AUZJ01000064">
    <property type="protein sequence ID" value="ERF59672.1"/>
    <property type="molecule type" value="Genomic_DNA"/>
</dbReference>
<dbReference type="Proteomes" id="UP000016646">
    <property type="component" value="Unassembled WGS sequence"/>
</dbReference>